<keyword evidence="3 6" id="KW-0479">Metal-binding</keyword>
<comment type="similarity">
    <text evidence="2">Belongs to the HpcH/HpaI aldolase family.</text>
</comment>
<feature type="binding site" evidence="6">
    <location>
        <position position="141"/>
    </location>
    <ligand>
        <name>Mg(2+)</name>
        <dbReference type="ChEBI" id="CHEBI:18420"/>
    </ligand>
</feature>
<feature type="domain" description="HpcH/HpaI aldolase/citrate lyase" evidence="7">
    <location>
        <begin position="108"/>
        <end position="209"/>
    </location>
</feature>
<evidence type="ECO:0000256" key="5">
    <source>
        <dbReference type="PIRSR" id="PIRSR015582-1"/>
    </source>
</evidence>
<gene>
    <name evidence="8" type="ORF">EM6_1616</name>
</gene>
<dbReference type="Gene3D" id="3.20.20.60">
    <property type="entry name" value="Phosphoenolpyruvate-binding domains"/>
    <property type="match status" value="1"/>
</dbReference>
<dbReference type="InterPro" id="IPR040442">
    <property type="entry name" value="Pyrv_kinase-like_dom_sf"/>
</dbReference>
<dbReference type="GO" id="GO:0008815">
    <property type="term" value="F:citrate (pro-3S)-lyase activity"/>
    <property type="evidence" value="ECO:0007669"/>
    <property type="project" value="UniProtKB-EC"/>
</dbReference>
<evidence type="ECO:0000259" key="7">
    <source>
        <dbReference type="Pfam" id="PF03328"/>
    </source>
</evidence>
<name>A0A3G9G113_9CAUL</name>
<dbReference type="GO" id="GO:0000287">
    <property type="term" value="F:magnesium ion binding"/>
    <property type="evidence" value="ECO:0007669"/>
    <property type="project" value="TreeGrafter"/>
</dbReference>
<evidence type="ECO:0000256" key="1">
    <source>
        <dbReference type="ARBA" id="ARBA00001946"/>
    </source>
</evidence>
<dbReference type="InterPro" id="IPR015813">
    <property type="entry name" value="Pyrv/PenolPyrv_kinase-like_dom"/>
</dbReference>
<dbReference type="PANTHER" id="PTHR32308">
    <property type="entry name" value="LYASE BETA SUBUNIT, PUTATIVE (AFU_ORTHOLOGUE AFUA_4G13030)-RELATED"/>
    <property type="match status" value="1"/>
</dbReference>
<keyword evidence="4 6" id="KW-0460">Magnesium</keyword>
<dbReference type="SUPFAM" id="SSF51621">
    <property type="entry name" value="Phosphoenolpyruvate/pyruvate domain"/>
    <property type="match status" value="1"/>
</dbReference>
<dbReference type="PIRSF" id="PIRSF015582">
    <property type="entry name" value="Cit_lyase_B"/>
    <property type="match status" value="1"/>
</dbReference>
<keyword evidence="8" id="KW-0456">Lyase</keyword>
<dbReference type="InterPro" id="IPR011206">
    <property type="entry name" value="Citrate_lyase_beta/mcl1/mcl2"/>
</dbReference>
<dbReference type="Proteomes" id="UP000278756">
    <property type="component" value="Chromosome 1"/>
</dbReference>
<evidence type="ECO:0000256" key="4">
    <source>
        <dbReference type="ARBA" id="ARBA00022842"/>
    </source>
</evidence>
<dbReference type="EMBL" id="AP018827">
    <property type="protein sequence ID" value="BBF81022.1"/>
    <property type="molecule type" value="Genomic_DNA"/>
</dbReference>
<evidence type="ECO:0000313" key="8">
    <source>
        <dbReference type="EMBL" id="BBF81022.1"/>
    </source>
</evidence>
<evidence type="ECO:0000256" key="6">
    <source>
        <dbReference type="PIRSR" id="PIRSR015582-2"/>
    </source>
</evidence>
<dbReference type="EC" id="4.1.3.6" evidence="8"/>
<feature type="binding site" evidence="5">
    <location>
        <position position="115"/>
    </location>
    <ligand>
        <name>substrate</name>
    </ligand>
</feature>
<sequence length="272" mass="29032">MMHLPLRSVLFVPAANDKAMSKVATLAADALILDLEDSAGEAEKAEALKRVVRALEAGGFAAPVVLVRVDPALKTPILQALTRFVGHGLHGYVVPKVGLPVHLHGYEAPVWAMIETAKGVLNLREICTAPGLQGLIAGPNDLRADLRVSATSERTELQLALSHIVLHGRAFGLSVIDGVYNAFRDEEGLRRECENGRALGFDGKTLIHPVQVAVANAVFAATADQLDWARAVVAAFAQPENADRGVVSVNGEMVERMHLATARRWLAATALP</sequence>
<accession>A0A3G9G113</accession>
<evidence type="ECO:0000256" key="3">
    <source>
        <dbReference type="ARBA" id="ARBA00022723"/>
    </source>
</evidence>
<feature type="binding site" evidence="5">
    <location>
        <position position="68"/>
    </location>
    <ligand>
        <name>substrate</name>
    </ligand>
</feature>
<reference evidence="9" key="1">
    <citation type="journal article" date="2017" name="Biotechnol. Biofuels">
        <title>Evaluation of environmental bacterial communities as a factor affecting the growth of duckweed Lemna minor.</title>
        <authorList>
            <person name="Ishizawa H."/>
            <person name="Kuroda M."/>
            <person name="Morikawa M."/>
            <person name="Ike M."/>
        </authorList>
    </citation>
    <scope>NUCLEOTIDE SEQUENCE [LARGE SCALE GENOMIC DNA]</scope>
    <source>
        <strain evidence="9">M6</strain>
    </source>
</reference>
<dbReference type="RefSeq" id="WP_126421793.1">
    <property type="nucleotide sequence ID" value="NZ_AP018827.1"/>
</dbReference>
<reference evidence="9" key="2">
    <citation type="journal article" date="2017" name="Plant Physiol. Biochem.">
        <title>Differential oxidative and antioxidative response of duckweed Lemna minor toward plant growth promoting/inhibiting bacteria.</title>
        <authorList>
            <person name="Ishizawa H."/>
            <person name="Kuroda M."/>
            <person name="Morikawa M."/>
            <person name="Ike M."/>
        </authorList>
    </citation>
    <scope>NUCLEOTIDE SEQUENCE [LARGE SCALE GENOMIC DNA]</scope>
    <source>
        <strain evidence="9">M6</strain>
    </source>
</reference>
<proteinExistence type="inferred from homology"/>
<dbReference type="Pfam" id="PF03328">
    <property type="entry name" value="HpcH_HpaI"/>
    <property type="match status" value="2"/>
</dbReference>
<dbReference type="AlphaFoldDB" id="A0A3G9G113"/>
<feature type="domain" description="HpcH/HpaI aldolase/citrate lyase" evidence="7">
    <location>
        <begin position="7"/>
        <end position="98"/>
    </location>
</feature>
<dbReference type="PANTHER" id="PTHR32308:SF10">
    <property type="entry name" value="CITRATE LYASE SUBUNIT BETA"/>
    <property type="match status" value="1"/>
</dbReference>
<dbReference type="OrthoDB" id="9800547at2"/>
<protein>
    <submittedName>
        <fullName evidence="8">Citrate lyase beta chain</fullName>
        <ecNumber evidence="8">4.1.3.6</ecNumber>
    </submittedName>
</protein>
<evidence type="ECO:0000313" key="9">
    <source>
        <dbReference type="Proteomes" id="UP000278756"/>
    </source>
</evidence>
<feature type="binding site" evidence="6">
    <location>
        <position position="115"/>
    </location>
    <ligand>
        <name>Mg(2+)</name>
        <dbReference type="ChEBI" id="CHEBI:18420"/>
    </ligand>
</feature>
<comment type="cofactor">
    <cofactor evidence="1">
        <name>Mg(2+)</name>
        <dbReference type="ChEBI" id="CHEBI:18420"/>
    </cofactor>
</comment>
<dbReference type="GO" id="GO:0006107">
    <property type="term" value="P:oxaloacetate metabolic process"/>
    <property type="evidence" value="ECO:0007669"/>
    <property type="project" value="TreeGrafter"/>
</dbReference>
<dbReference type="InterPro" id="IPR005000">
    <property type="entry name" value="Aldolase/citrate-lyase_domain"/>
</dbReference>
<evidence type="ECO:0000256" key="2">
    <source>
        <dbReference type="ARBA" id="ARBA00005568"/>
    </source>
</evidence>
<organism evidence="8 9">
    <name type="scientific">Asticcacaulis excentricus</name>
    <dbReference type="NCBI Taxonomy" id="78587"/>
    <lineage>
        <taxon>Bacteria</taxon>
        <taxon>Pseudomonadati</taxon>
        <taxon>Pseudomonadota</taxon>
        <taxon>Alphaproteobacteria</taxon>
        <taxon>Caulobacterales</taxon>
        <taxon>Caulobacteraceae</taxon>
        <taxon>Asticcacaulis</taxon>
    </lineage>
</organism>